<evidence type="ECO:0000313" key="3">
    <source>
        <dbReference type="EMBL" id="RJL51217.1"/>
    </source>
</evidence>
<dbReference type="InterPro" id="IPR002938">
    <property type="entry name" value="FAD-bd"/>
</dbReference>
<dbReference type="RefSeq" id="WP_119873804.1">
    <property type="nucleotide sequence ID" value="NZ_QZDH01000023.1"/>
</dbReference>
<keyword evidence="1" id="KW-0560">Oxidoreductase</keyword>
<protein>
    <submittedName>
        <fullName evidence="3">FAD-binding monooxygenase</fullName>
    </submittedName>
</protein>
<dbReference type="GO" id="GO:0071949">
    <property type="term" value="F:FAD binding"/>
    <property type="evidence" value="ECO:0007669"/>
    <property type="project" value="InterPro"/>
</dbReference>
<dbReference type="PROSITE" id="PS51257">
    <property type="entry name" value="PROKAR_LIPOPROTEIN"/>
    <property type="match status" value="1"/>
</dbReference>
<name>A0A419AVZ9_PECCA</name>
<dbReference type="PANTHER" id="PTHR43747">
    <property type="entry name" value="FAD-BINDING PROTEIN"/>
    <property type="match status" value="1"/>
</dbReference>
<evidence type="ECO:0000313" key="4">
    <source>
        <dbReference type="Proteomes" id="UP000283655"/>
    </source>
</evidence>
<dbReference type="InterPro" id="IPR036188">
    <property type="entry name" value="FAD/NAD-bd_sf"/>
</dbReference>
<evidence type="ECO:0000256" key="1">
    <source>
        <dbReference type="ARBA" id="ARBA00023002"/>
    </source>
</evidence>
<proteinExistence type="predicted"/>
<dbReference type="Gene3D" id="3.50.50.60">
    <property type="entry name" value="FAD/NAD(P)-binding domain"/>
    <property type="match status" value="1"/>
</dbReference>
<reference evidence="3 4" key="1">
    <citation type="submission" date="2018-09" db="EMBL/GenBank/DDBJ databases">
        <title>Phylogenetic diversity of Pectobacterium and Dickeya strains causing blackleg disease of potato in Morocco.</title>
        <authorList>
            <person name="Oulghazi S."/>
            <person name="Moumni M."/>
            <person name="Faure D."/>
        </authorList>
    </citation>
    <scope>NUCLEOTIDE SEQUENCE [LARGE SCALE GENOMIC DNA]</scope>
    <source>
        <strain evidence="3 4">S1.15.11.2D</strain>
    </source>
</reference>
<keyword evidence="3" id="KW-0503">Monooxygenase</keyword>
<dbReference type="EMBL" id="QZDH01000023">
    <property type="protein sequence ID" value="RJL51217.1"/>
    <property type="molecule type" value="Genomic_DNA"/>
</dbReference>
<gene>
    <name evidence="3" type="ORF">D5071_11430</name>
</gene>
<sequence>MTTLRRGTDKAIVIGASIAGCLAARSLARHFKEVVLLDLDTFSDEPCTRRTVPQEHHVHLLLNRGVQIIENFYPGFKNELLHSGAEEIDLSHGVKCYAGIGWKQRWPTGITAHYCSRTLLEHVLRQSAKRVPNIAIKDGCRVKHLIHDDGTVRGLVASVGQVEEALEADLVVDASGRNSKASVWLKQLGYGEVQREEVENQLGYVSRVYKKDPKRQTGWKVLLVTPNLPTTRSMGVISPIEGDKYIVTAGGWFGASPKPNEHDFMRFLAELPVPDIHDEVSKLEPLSEFHQFKMPCSLRRRYDLMPSWPDGFLVVGDALCSINPIYSQGMSVSALQADALDRALPEYLRRTIPARQVLNAQVMATEISWQQAKKSDESLSQQATKADLKNTLKERYISLVHAASFHNRDVAIATLKIANLLEVQRTLYRFPIVSASLSSVIARAIR</sequence>
<dbReference type="GO" id="GO:0004497">
    <property type="term" value="F:monooxygenase activity"/>
    <property type="evidence" value="ECO:0007669"/>
    <property type="project" value="UniProtKB-KW"/>
</dbReference>
<dbReference type="InterPro" id="IPR050816">
    <property type="entry name" value="Flavin-dep_Halogenase_NPB"/>
</dbReference>
<dbReference type="Pfam" id="PF01494">
    <property type="entry name" value="FAD_binding_3"/>
    <property type="match status" value="1"/>
</dbReference>
<dbReference type="SUPFAM" id="SSF51905">
    <property type="entry name" value="FAD/NAD(P)-binding domain"/>
    <property type="match status" value="1"/>
</dbReference>
<evidence type="ECO:0000259" key="2">
    <source>
        <dbReference type="Pfam" id="PF01494"/>
    </source>
</evidence>
<accession>A0A419AVZ9</accession>
<dbReference type="AlphaFoldDB" id="A0A419AVZ9"/>
<feature type="domain" description="FAD-binding" evidence="2">
    <location>
        <begin position="11"/>
        <end position="351"/>
    </location>
</feature>
<organism evidence="3 4">
    <name type="scientific">Pectobacterium carotovorum</name>
    <name type="common">Erwinia carotovora</name>
    <dbReference type="NCBI Taxonomy" id="554"/>
    <lineage>
        <taxon>Bacteria</taxon>
        <taxon>Pseudomonadati</taxon>
        <taxon>Pseudomonadota</taxon>
        <taxon>Gammaproteobacteria</taxon>
        <taxon>Enterobacterales</taxon>
        <taxon>Pectobacteriaceae</taxon>
        <taxon>Pectobacterium</taxon>
    </lineage>
</organism>
<dbReference type="PANTHER" id="PTHR43747:SF5">
    <property type="entry name" value="FAD-BINDING DOMAIN-CONTAINING PROTEIN"/>
    <property type="match status" value="1"/>
</dbReference>
<dbReference type="Proteomes" id="UP000283655">
    <property type="component" value="Unassembled WGS sequence"/>
</dbReference>
<comment type="caution">
    <text evidence="3">The sequence shown here is derived from an EMBL/GenBank/DDBJ whole genome shotgun (WGS) entry which is preliminary data.</text>
</comment>